<evidence type="ECO:0000313" key="3">
    <source>
        <dbReference type="EMBL" id="KAF9059312.1"/>
    </source>
</evidence>
<feature type="compositionally biased region" description="Basic residues" evidence="1">
    <location>
        <begin position="115"/>
        <end position="132"/>
    </location>
</feature>
<organism evidence="3 4">
    <name type="scientific">Rhodocollybia butyracea</name>
    <dbReference type="NCBI Taxonomy" id="206335"/>
    <lineage>
        <taxon>Eukaryota</taxon>
        <taxon>Fungi</taxon>
        <taxon>Dikarya</taxon>
        <taxon>Basidiomycota</taxon>
        <taxon>Agaricomycotina</taxon>
        <taxon>Agaricomycetes</taxon>
        <taxon>Agaricomycetidae</taxon>
        <taxon>Agaricales</taxon>
        <taxon>Marasmiineae</taxon>
        <taxon>Omphalotaceae</taxon>
        <taxon>Rhodocollybia</taxon>
    </lineage>
</organism>
<comment type="caution">
    <text evidence="3">The sequence shown here is derived from an EMBL/GenBank/DDBJ whole genome shotgun (WGS) entry which is preliminary data.</text>
</comment>
<accession>A0A9P5TYH3</accession>
<evidence type="ECO:0000256" key="2">
    <source>
        <dbReference type="SAM" id="Phobius"/>
    </source>
</evidence>
<reference evidence="3" key="1">
    <citation type="submission" date="2020-11" db="EMBL/GenBank/DDBJ databases">
        <authorList>
            <consortium name="DOE Joint Genome Institute"/>
            <person name="Ahrendt S."/>
            <person name="Riley R."/>
            <person name="Andreopoulos W."/>
            <person name="Labutti K."/>
            <person name="Pangilinan J."/>
            <person name="Ruiz-Duenas F.J."/>
            <person name="Barrasa J.M."/>
            <person name="Sanchez-Garcia M."/>
            <person name="Camarero S."/>
            <person name="Miyauchi S."/>
            <person name="Serrano A."/>
            <person name="Linde D."/>
            <person name="Babiker R."/>
            <person name="Drula E."/>
            <person name="Ayuso-Fernandez I."/>
            <person name="Pacheco R."/>
            <person name="Padilla G."/>
            <person name="Ferreira P."/>
            <person name="Barriuso J."/>
            <person name="Kellner H."/>
            <person name="Castanera R."/>
            <person name="Alfaro M."/>
            <person name="Ramirez L."/>
            <person name="Pisabarro A.G."/>
            <person name="Kuo A."/>
            <person name="Tritt A."/>
            <person name="Lipzen A."/>
            <person name="He G."/>
            <person name="Yan M."/>
            <person name="Ng V."/>
            <person name="Cullen D."/>
            <person name="Martin F."/>
            <person name="Rosso M.-N."/>
            <person name="Henrissat B."/>
            <person name="Hibbett D."/>
            <person name="Martinez A.T."/>
            <person name="Grigoriev I.V."/>
        </authorList>
    </citation>
    <scope>NUCLEOTIDE SEQUENCE</scope>
    <source>
        <strain evidence="3">AH 40177</strain>
    </source>
</reference>
<keyword evidence="4" id="KW-1185">Reference proteome</keyword>
<evidence type="ECO:0000256" key="1">
    <source>
        <dbReference type="SAM" id="MobiDB-lite"/>
    </source>
</evidence>
<name>A0A9P5TYH3_9AGAR</name>
<sequence length="428" mass="47444">MQYQKDNPNWLIAETMLGSVSVVSAQTSFMASQLHDEALKIDGPFNGIVSDAAHGWWRVRNSLLLVISVFCQTLLAWVPVLIPVAPLPGAHSTPSDIPAASSEPVSGAISSTTVKKGKRLKQLPGTPKKKPGNKGGFPKGHFAFMLPKIQPYLIEKEPKVRKAAKAAFLQAYFEEFPWHTGSRPPDVNYMDPASTPTDESVEDDPGYGLPTEPERIISRRNAHQNEIFVSANGQLKNWVYHETQKKMRKDGVFSAISTQLAYTGPKTVPRLMPDYKYWMSHQDHKERFQDVFSDLTKHNKPDSKERMKLICQEHLVVFLQPMLDAIRAHTGLSVPLLAGAPAEAGDFDLMIVSSGTVDGKKFENWNETSFVKDIVNNFLLFVDAGRDDPQANQNGLASTGQPDSSTSTPIIHLKFNRLWASVSHCLAA</sequence>
<evidence type="ECO:0000313" key="4">
    <source>
        <dbReference type="Proteomes" id="UP000772434"/>
    </source>
</evidence>
<keyword evidence="2" id="KW-1133">Transmembrane helix</keyword>
<dbReference type="EMBL" id="JADNRY010000311">
    <property type="protein sequence ID" value="KAF9059312.1"/>
    <property type="molecule type" value="Genomic_DNA"/>
</dbReference>
<dbReference type="AlphaFoldDB" id="A0A9P5TYH3"/>
<feature type="transmembrane region" description="Helical" evidence="2">
    <location>
        <begin position="63"/>
        <end position="85"/>
    </location>
</feature>
<keyword evidence="2" id="KW-0812">Transmembrane</keyword>
<proteinExistence type="predicted"/>
<dbReference type="Proteomes" id="UP000772434">
    <property type="component" value="Unassembled WGS sequence"/>
</dbReference>
<keyword evidence="2" id="KW-0472">Membrane</keyword>
<dbReference type="OrthoDB" id="2624269at2759"/>
<gene>
    <name evidence="3" type="ORF">BDP27DRAFT_1453400</name>
</gene>
<feature type="region of interest" description="Disordered" evidence="1">
    <location>
        <begin position="92"/>
        <end position="135"/>
    </location>
</feature>
<protein>
    <submittedName>
        <fullName evidence="3">Uncharacterized protein</fullName>
    </submittedName>
</protein>